<accession>A0A9W8CQD9</accession>
<feature type="region of interest" description="Disordered" evidence="1">
    <location>
        <begin position="544"/>
        <end position="581"/>
    </location>
</feature>
<dbReference type="EMBL" id="JANBOJ010000117">
    <property type="protein sequence ID" value="KAJ1722335.1"/>
    <property type="molecule type" value="Genomic_DNA"/>
</dbReference>
<feature type="compositionally biased region" description="Pro residues" evidence="1">
    <location>
        <begin position="161"/>
        <end position="170"/>
    </location>
</feature>
<feature type="compositionally biased region" description="Basic and acidic residues" evidence="1">
    <location>
        <begin position="91"/>
        <end position="101"/>
    </location>
</feature>
<organism evidence="2 3">
    <name type="scientific">Coemansia erecta</name>
    <dbReference type="NCBI Taxonomy" id="147472"/>
    <lineage>
        <taxon>Eukaryota</taxon>
        <taxon>Fungi</taxon>
        <taxon>Fungi incertae sedis</taxon>
        <taxon>Zoopagomycota</taxon>
        <taxon>Kickxellomycotina</taxon>
        <taxon>Kickxellomycetes</taxon>
        <taxon>Kickxellales</taxon>
        <taxon>Kickxellaceae</taxon>
        <taxon>Coemansia</taxon>
    </lineage>
</organism>
<evidence type="ECO:0000313" key="2">
    <source>
        <dbReference type="EMBL" id="KAJ1722335.1"/>
    </source>
</evidence>
<feature type="region of interest" description="Disordered" evidence="1">
    <location>
        <begin position="295"/>
        <end position="357"/>
    </location>
</feature>
<feature type="compositionally biased region" description="Acidic residues" evidence="1">
    <location>
        <begin position="344"/>
        <end position="354"/>
    </location>
</feature>
<dbReference type="OrthoDB" id="5573515at2759"/>
<feature type="compositionally biased region" description="Low complexity" evidence="1">
    <location>
        <begin position="299"/>
        <end position="308"/>
    </location>
</feature>
<gene>
    <name evidence="2" type="ORF">LPJ53_003245</name>
</gene>
<feature type="compositionally biased region" description="Low complexity" evidence="1">
    <location>
        <begin position="315"/>
        <end position="330"/>
    </location>
</feature>
<dbReference type="AlphaFoldDB" id="A0A9W8CQD9"/>
<feature type="compositionally biased region" description="Polar residues" evidence="1">
    <location>
        <begin position="16"/>
        <end position="26"/>
    </location>
</feature>
<reference evidence="2" key="1">
    <citation type="submission" date="2022-07" db="EMBL/GenBank/DDBJ databases">
        <title>Phylogenomic reconstructions and comparative analyses of Kickxellomycotina fungi.</title>
        <authorList>
            <person name="Reynolds N.K."/>
            <person name="Stajich J.E."/>
            <person name="Barry K."/>
            <person name="Grigoriev I.V."/>
            <person name="Crous P."/>
            <person name="Smith M.E."/>
        </authorList>
    </citation>
    <scope>NUCLEOTIDE SEQUENCE</scope>
    <source>
        <strain evidence="2">NBRC 32514</strain>
    </source>
</reference>
<keyword evidence="3" id="KW-1185">Reference proteome</keyword>
<evidence type="ECO:0000313" key="3">
    <source>
        <dbReference type="Proteomes" id="UP001149813"/>
    </source>
</evidence>
<sequence length="588" mass="65813">MEYTPQKARLDGYAINSVNTPETQRQMVAPHSDSKYASNTVSYRASERQQRAQRRKTDGSDEIREFNRRPSTSHGSDTQRKATYSQYPDFETIKDPFAKRDKIPRKHREPLHLDKKKEEEKEEDNGAEALEEGHARKDSQEGVPTPLKKRDKIPRHAVRQAPPPPPPLPVPQANEVRPIESLQMEPMDAVFPESPVTPVAQMRVPVAKQGTDRSARLESLISPVSLASPGAEVRPLQPAHLPAPVRTVSMRPVDTRGAAVMSPLSPLSGHTNSPRMDIDMDKVETLYARQSIIFERTKQSQQGQQGQQNMRDSKMFSSSSASVDKSAQADGPREVSANGAGGADNEDDDGDDDDQHIPFDQVLIPTAFKRLRQALDDPNFEIDEETYRRFKLSERWYVREERMQMELAFNMGTFGESRKRTRVVQKRASQDSSETPYAEEVPAAKINSNVLSTLAEHDDGEADGRLERDGRARHDVYYDADHPPASPTDRTVRVPEAVNAATAAAAYRPSLIAAAASVSALSTSQYYPSYEAEQRGYVPPRQPEHVALEPMHVQDAAPQRSSHSRKHRHAERRPPPEKKGLCGMCVVM</sequence>
<feature type="compositionally biased region" description="Basic and acidic residues" evidence="1">
    <location>
        <begin position="110"/>
        <end position="119"/>
    </location>
</feature>
<feature type="region of interest" description="Disordered" evidence="1">
    <location>
        <begin position="1"/>
        <end position="173"/>
    </location>
</feature>
<feature type="compositionally biased region" description="Basic residues" evidence="1">
    <location>
        <begin position="147"/>
        <end position="158"/>
    </location>
</feature>
<evidence type="ECO:0000256" key="1">
    <source>
        <dbReference type="SAM" id="MobiDB-lite"/>
    </source>
</evidence>
<feature type="compositionally biased region" description="Acidic residues" evidence="1">
    <location>
        <begin position="120"/>
        <end position="130"/>
    </location>
</feature>
<proteinExistence type="predicted"/>
<dbReference type="Proteomes" id="UP001149813">
    <property type="component" value="Unassembled WGS sequence"/>
</dbReference>
<feature type="compositionally biased region" description="Basic and acidic residues" evidence="1">
    <location>
        <begin position="131"/>
        <end position="140"/>
    </location>
</feature>
<feature type="compositionally biased region" description="Basic and acidic residues" evidence="1">
    <location>
        <begin position="45"/>
        <end position="68"/>
    </location>
</feature>
<feature type="compositionally biased region" description="Basic residues" evidence="1">
    <location>
        <begin position="562"/>
        <end position="571"/>
    </location>
</feature>
<feature type="compositionally biased region" description="Polar residues" evidence="1">
    <location>
        <begin position="69"/>
        <end position="86"/>
    </location>
</feature>
<name>A0A9W8CQD9_9FUNG</name>
<protein>
    <submittedName>
        <fullName evidence="2">Uncharacterized protein</fullName>
    </submittedName>
</protein>
<comment type="caution">
    <text evidence="2">The sequence shown here is derived from an EMBL/GenBank/DDBJ whole genome shotgun (WGS) entry which is preliminary data.</text>
</comment>